<dbReference type="GO" id="GO:0006826">
    <property type="term" value="P:iron ion transport"/>
    <property type="evidence" value="ECO:0007669"/>
    <property type="project" value="UniProtKB-KW"/>
</dbReference>
<evidence type="ECO:0000256" key="10">
    <source>
        <dbReference type="ARBA" id="ARBA00023237"/>
    </source>
</evidence>
<evidence type="ECO:0000256" key="9">
    <source>
        <dbReference type="ARBA" id="ARBA00023136"/>
    </source>
</evidence>
<dbReference type="Proteomes" id="UP000182598">
    <property type="component" value="Unassembled WGS sequence"/>
</dbReference>
<evidence type="ECO:0000259" key="14">
    <source>
        <dbReference type="Pfam" id="PF07715"/>
    </source>
</evidence>
<evidence type="ECO:0000256" key="5">
    <source>
        <dbReference type="ARBA" id="ARBA00022692"/>
    </source>
</evidence>
<dbReference type="Pfam" id="PF07715">
    <property type="entry name" value="Plug"/>
    <property type="match status" value="1"/>
</dbReference>
<dbReference type="InterPro" id="IPR012910">
    <property type="entry name" value="Plug_dom"/>
</dbReference>
<evidence type="ECO:0000256" key="2">
    <source>
        <dbReference type="ARBA" id="ARBA00022448"/>
    </source>
</evidence>
<evidence type="ECO:0000256" key="6">
    <source>
        <dbReference type="ARBA" id="ARBA00023004"/>
    </source>
</evidence>
<dbReference type="InterPro" id="IPR036942">
    <property type="entry name" value="Beta-barrel_TonB_sf"/>
</dbReference>
<dbReference type="PROSITE" id="PS52016">
    <property type="entry name" value="TONB_DEPENDENT_REC_3"/>
    <property type="match status" value="1"/>
</dbReference>
<dbReference type="InterPro" id="IPR039426">
    <property type="entry name" value="TonB-dep_rcpt-like"/>
</dbReference>
<keyword evidence="8 12" id="KW-0798">TonB box</keyword>
<proteinExistence type="inferred from homology"/>
<dbReference type="OrthoDB" id="127311at2"/>
<keyword evidence="4" id="KW-0410">Iron transport</keyword>
<dbReference type="InterPro" id="IPR000531">
    <property type="entry name" value="Beta-barrel_TonB"/>
</dbReference>
<dbReference type="Gene3D" id="2.40.170.20">
    <property type="entry name" value="TonB-dependent receptor, beta-barrel domain"/>
    <property type="match status" value="1"/>
</dbReference>
<comment type="subcellular location">
    <subcellularLocation>
        <location evidence="1 11">Cell outer membrane</location>
        <topology evidence="1 11">Multi-pass membrane protein</topology>
    </subcellularLocation>
</comment>
<keyword evidence="9 11" id="KW-0472">Membrane</keyword>
<dbReference type="PANTHER" id="PTHR32552:SF81">
    <property type="entry name" value="TONB-DEPENDENT OUTER MEMBRANE RECEPTOR"/>
    <property type="match status" value="1"/>
</dbReference>
<evidence type="ECO:0000256" key="4">
    <source>
        <dbReference type="ARBA" id="ARBA00022496"/>
    </source>
</evidence>
<dbReference type="Pfam" id="PF00593">
    <property type="entry name" value="TonB_dep_Rec_b-barrel"/>
    <property type="match status" value="1"/>
</dbReference>
<dbReference type="PANTHER" id="PTHR32552">
    <property type="entry name" value="FERRICHROME IRON RECEPTOR-RELATED"/>
    <property type="match status" value="1"/>
</dbReference>
<dbReference type="AlphaFoldDB" id="A0A0K6H4I8"/>
<evidence type="ECO:0000256" key="1">
    <source>
        <dbReference type="ARBA" id="ARBA00004571"/>
    </source>
</evidence>
<dbReference type="GO" id="GO:0009279">
    <property type="term" value="C:cell outer membrane"/>
    <property type="evidence" value="ECO:0007669"/>
    <property type="project" value="UniProtKB-SubCell"/>
</dbReference>
<evidence type="ECO:0000256" key="11">
    <source>
        <dbReference type="PROSITE-ProRule" id="PRU01360"/>
    </source>
</evidence>
<feature type="domain" description="TonB-dependent receptor plug" evidence="14">
    <location>
        <begin position="38"/>
        <end position="142"/>
    </location>
</feature>
<protein>
    <submittedName>
        <fullName evidence="15">Outer membrane receptor proteins, mostly Fe transport</fullName>
    </submittedName>
</protein>
<evidence type="ECO:0000256" key="7">
    <source>
        <dbReference type="ARBA" id="ARBA00023065"/>
    </source>
</evidence>
<evidence type="ECO:0000313" key="16">
    <source>
        <dbReference type="Proteomes" id="UP000182598"/>
    </source>
</evidence>
<keyword evidence="3 11" id="KW-1134">Transmembrane beta strand</keyword>
<sequence>MLLTVVSLLALNAEPTNNNDSVERIQVQGQFRAVQVHQAPTSVSVLQADSISARHGSHLEDVFNVIPNVNFSSGSSRARFMQIRGIGERSQFVDPINPSVGILIDGINYSGLGQAAALFDISQVEVYRGPQSGRFGADGMAGMLVLESTQAANEFDGFWQLGAANYNALEGGFAAGGELGALGRARLSVHQQRDDGFTENLYLQRDDTQQRSERQARFNLWSDVGQHWQLRTTLHHYNQDNGYDAFSLDNTRQTYSDQPGQDDARINAGRLAATYLGASSYELELSYSWLNADTLYSYDEDWSYVGIAPGWEYSSIDAYWRDRADQSFEARLVSTEPFSWFGLPTDWVLGWYSHQREETLQRAFFDWDAYTDALFQSQYDSTHHALYGELSHYLSAQWQLTTGLRVERYRNNYMDTNAVQEKPIDTMLGGRVSLSYQPYADQLWYGTWSRGYKAGGVNGAALGKVGDNPELEAYLRARANFSPEYLSSIELGYKYVSSNNEVAVNIALFHQRREQVQLKSWINRQQTFIGFIDNADGGTTQGAEVELRWQAHEKLNWFANIGLLKSEIRGFVTEDGVDMTGREQAQAPSYQLNTGVHWQLQENLSASLQIDSKDSFYFSDSHNSRSDNMTLLHANLVWQLEHWTVTLWGRNLTDKDYATRGFYFGNDPRIEYAPKTYVQWGEPRRIGVTFNYVM</sequence>
<keyword evidence="16" id="KW-1185">Reference proteome</keyword>
<accession>A0A0K6H4I8</accession>
<name>A0A0K6H4I8_9GAMM</name>
<dbReference type="SUPFAM" id="SSF56935">
    <property type="entry name" value="Porins"/>
    <property type="match status" value="1"/>
</dbReference>
<gene>
    <name evidence="15" type="ORF">Ga0061064_1267</name>
</gene>
<keyword evidence="2 11" id="KW-0813">Transport</keyword>
<organism evidence="15 16">
    <name type="scientific">Pseudidiomarina woesei</name>
    <dbReference type="NCBI Taxonomy" id="1381080"/>
    <lineage>
        <taxon>Bacteria</taxon>
        <taxon>Pseudomonadati</taxon>
        <taxon>Pseudomonadota</taxon>
        <taxon>Gammaproteobacteria</taxon>
        <taxon>Alteromonadales</taxon>
        <taxon>Idiomarinaceae</taxon>
        <taxon>Pseudidiomarina</taxon>
    </lineage>
</organism>
<dbReference type="EMBL" id="CYHB01000003">
    <property type="protein sequence ID" value="CUA85630.1"/>
    <property type="molecule type" value="Genomic_DNA"/>
</dbReference>
<evidence type="ECO:0000256" key="3">
    <source>
        <dbReference type="ARBA" id="ARBA00022452"/>
    </source>
</evidence>
<reference evidence="16" key="1">
    <citation type="submission" date="2015-08" db="EMBL/GenBank/DDBJ databases">
        <authorList>
            <person name="Varghese N."/>
        </authorList>
    </citation>
    <scope>NUCLEOTIDE SEQUENCE [LARGE SCALE GENOMIC DNA]</scope>
    <source>
        <strain evidence="16">DSM 27808</strain>
    </source>
</reference>
<evidence type="ECO:0000256" key="8">
    <source>
        <dbReference type="ARBA" id="ARBA00023077"/>
    </source>
</evidence>
<evidence type="ECO:0000313" key="15">
    <source>
        <dbReference type="EMBL" id="CUA85630.1"/>
    </source>
</evidence>
<dbReference type="RefSeq" id="WP_055438935.1">
    <property type="nucleotide sequence ID" value="NZ_CYHB01000003.1"/>
</dbReference>
<keyword evidence="6" id="KW-0408">Iron</keyword>
<evidence type="ECO:0000259" key="13">
    <source>
        <dbReference type="Pfam" id="PF00593"/>
    </source>
</evidence>
<keyword evidence="7" id="KW-0406">Ion transport</keyword>
<evidence type="ECO:0000256" key="12">
    <source>
        <dbReference type="RuleBase" id="RU003357"/>
    </source>
</evidence>
<feature type="domain" description="TonB-dependent receptor-like beta-barrel" evidence="13">
    <location>
        <begin position="229"/>
        <end position="652"/>
    </location>
</feature>
<keyword evidence="10 11" id="KW-0998">Cell outer membrane</keyword>
<comment type="similarity">
    <text evidence="11 12">Belongs to the TonB-dependent receptor family.</text>
</comment>
<keyword evidence="15" id="KW-0675">Receptor</keyword>
<keyword evidence="5 11" id="KW-0812">Transmembrane</keyword>